<proteinExistence type="predicted"/>
<comment type="caution">
    <text evidence="1">The sequence shown here is derived from an EMBL/GenBank/DDBJ whole genome shotgun (WGS) entry which is preliminary data.</text>
</comment>
<dbReference type="Proteomes" id="UP000789525">
    <property type="component" value="Unassembled WGS sequence"/>
</dbReference>
<evidence type="ECO:0000313" key="2">
    <source>
        <dbReference type="Proteomes" id="UP000789525"/>
    </source>
</evidence>
<dbReference type="EMBL" id="CAJVPT010014509">
    <property type="protein sequence ID" value="CAG8605021.1"/>
    <property type="molecule type" value="Genomic_DNA"/>
</dbReference>
<reference evidence="1" key="1">
    <citation type="submission" date="2021-06" db="EMBL/GenBank/DDBJ databases">
        <authorList>
            <person name="Kallberg Y."/>
            <person name="Tangrot J."/>
            <person name="Rosling A."/>
        </authorList>
    </citation>
    <scope>NUCLEOTIDE SEQUENCE</scope>
    <source>
        <strain evidence="1">CL356</strain>
    </source>
</reference>
<protein>
    <submittedName>
        <fullName evidence="1">6394_t:CDS:1</fullName>
    </submittedName>
</protein>
<keyword evidence="2" id="KW-1185">Reference proteome</keyword>
<organism evidence="1 2">
    <name type="scientific">Acaulospora colombiana</name>
    <dbReference type="NCBI Taxonomy" id="27376"/>
    <lineage>
        <taxon>Eukaryota</taxon>
        <taxon>Fungi</taxon>
        <taxon>Fungi incertae sedis</taxon>
        <taxon>Mucoromycota</taxon>
        <taxon>Glomeromycotina</taxon>
        <taxon>Glomeromycetes</taxon>
        <taxon>Diversisporales</taxon>
        <taxon>Acaulosporaceae</taxon>
        <taxon>Acaulospora</taxon>
    </lineage>
</organism>
<name>A0ACA9MQ06_9GLOM</name>
<evidence type="ECO:0000313" key="1">
    <source>
        <dbReference type="EMBL" id="CAG8605021.1"/>
    </source>
</evidence>
<accession>A0ACA9MQ06</accession>
<sequence>MSIVRVFLANSHWPDPSQDSPETSRRPLCPFENGIFEKITRNLLATSSFCDQGYGTDRGGGRVTGGSNDGGDLATLE</sequence>
<gene>
    <name evidence="1" type="ORF">ACOLOM_LOCUS6818</name>
</gene>